<dbReference type="AlphaFoldDB" id="A0A1B7XT33"/>
<comment type="caution">
    <text evidence="2">The sequence shown here is derived from an EMBL/GenBank/DDBJ whole genome shotgun (WGS) entry which is preliminary data.</text>
</comment>
<organism evidence="2 3">
    <name type="scientific">Colletotrichum higginsianum (strain IMI 349063)</name>
    <name type="common">Crucifer anthracnose fungus</name>
    <dbReference type="NCBI Taxonomy" id="759273"/>
    <lineage>
        <taxon>Eukaryota</taxon>
        <taxon>Fungi</taxon>
        <taxon>Dikarya</taxon>
        <taxon>Ascomycota</taxon>
        <taxon>Pezizomycotina</taxon>
        <taxon>Sordariomycetes</taxon>
        <taxon>Hypocreomycetidae</taxon>
        <taxon>Glomerellales</taxon>
        <taxon>Glomerellaceae</taxon>
        <taxon>Colletotrichum</taxon>
        <taxon>Colletotrichum destructivum species complex</taxon>
    </lineage>
</organism>
<name>A0A1B7XT33_COLHI</name>
<feature type="compositionally biased region" description="Polar residues" evidence="1">
    <location>
        <begin position="472"/>
        <end position="493"/>
    </location>
</feature>
<evidence type="ECO:0000313" key="2">
    <source>
        <dbReference type="EMBL" id="OBR02925.1"/>
    </source>
</evidence>
<feature type="compositionally biased region" description="Polar residues" evidence="1">
    <location>
        <begin position="315"/>
        <end position="338"/>
    </location>
</feature>
<accession>A0A1B7XT33</accession>
<proteinExistence type="predicted"/>
<dbReference type="Proteomes" id="UP000092177">
    <property type="component" value="Chromosome 10"/>
</dbReference>
<gene>
    <name evidence="2" type="ORF">CH63R_14151</name>
</gene>
<feature type="region of interest" description="Disordered" evidence="1">
    <location>
        <begin position="472"/>
        <end position="517"/>
    </location>
</feature>
<feature type="compositionally biased region" description="Acidic residues" evidence="1">
    <location>
        <begin position="563"/>
        <end position="583"/>
    </location>
</feature>
<feature type="region of interest" description="Disordered" evidence="1">
    <location>
        <begin position="315"/>
        <end position="343"/>
    </location>
</feature>
<feature type="region of interest" description="Disordered" evidence="1">
    <location>
        <begin position="641"/>
        <end position="680"/>
    </location>
</feature>
<feature type="region of interest" description="Disordered" evidence="1">
    <location>
        <begin position="105"/>
        <end position="175"/>
    </location>
</feature>
<feature type="region of interest" description="Disordered" evidence="1">
    <location>
        <begin position="543"/>
        <end position="587"/>
    </location>
</feature>
<keyword evidence="3" id="KW-1185">Reference proteome</keyword>
<sequence length="680" mass="74792">MPQLPSPEGTPEISIPNQPPPNQIIPAQRTSQLGIDPRLVEDKYWHNHPHQKLLGEIAARDLDGLDTQDLISKLLATPANEIVYLGNELNPVWIEAKKRYRESLTMAPQHNAKKKSGSKSKNATSKVAKSKKPALAPRAPPPDDDEGDSDRQTSEVPEETQLEYPIPSDDHLDRDRDRFKNYVEKLAAAEDVDKILTPEMLDEIRDWAGKALTKSTRPTSNSKLYKDVNTAVGKGGKEMPESALWALAIRIIIFEKGDASKLWKGLPDLQDAVKAMIAIVAFLIQGKFPSVRHCAAPYLKSLDRIIYTSPISEVTPLSTSEPTTATARSTTSGKTLPSKSAEPDLEVADANLSDAIPDADLSDAFHNALTRDEDLIFSFVNPEADVNQVTGSAGDDPKPSRRQSTIPLEPRPSEPQTDADHQDKQSVKEMKAMIAQLRNRVASIEHTRSSPARPRQNSPDRSSNFKLLQAQAVSSPKSLNEAAKTSQTRTNPPIETARPSRPATEMPLTPTIRNPGPLIEDRVANLASADKLEKIKLQRSMRNDPLVEAAMETSESENRDGTEGDESDNGDGASSEEEDEEFTEEQKAEIRDRMEESLGVVPPKARIAMAVSWMFELMIDRGWDISDGIVEFIQSRQAITSAAQVDTPQPGPDANSGGAKSGKRVRQPVLETPTKRSRRS</sequence>
<evidence type="ECO:0000313" key="3">
    <source>
        <dbReference type="Proteomes" id="UP000092177"/>
    </source>
</evidence>
<feature type="region of interest" description="Disordered" evidence="1">
    <location>
        <begin position="387"/>
        <end position="427"/>
    </location>
</feature>
<protein>
    <submittedName>
        <fullName evidence="2">Pol polyprotein</fullName>
    </submittedName>
</protein>
<dbReference type="RefSeq" id="XP_018151443.1">
    <property type="nucleotide sequence ID" value="XM_018309125.1"/>
</dbReference>
<feature type="region of interest" description="Disordered" evidence="1">
    <location>
        <begin position="1"/>
        <end position="33"/>
    </location>
</feature>
<evidence type="ECO:0000256" key="1">
    <source>
        <dbReference type="SAM" id="MobiDB-lite"/>
    </source>
</evidence>
<dbReference type="EMBL" id="LTAN01000010">
    <property type="protein sequence ID" value="OBR02925.1"/>
    <property type="molecule type" value="Genomic_DNA"/>
</dbReference>
<reference evidence="3" key="1">
    <citation type="journal article" date="2017" name="BMC Genomics">
        <title>Gapless genome assembly of Colletotrichum higginsianum reveals chromosome structure and association of transposable elements with secondary metabolite gene clusters.</title>
        <authorList>
            <person name="Dallery J.-F."/>
            <person name="Lapalu N."/>
            <person name="Zampounis A."/>
            <person name="Pigne S."/>
            <person name="Luyten I."/>
            <person name="Amselem J."/>
            <person name="Wittenberg A.H.J."/>
            <person name="Zhou S."/>
            <person name="de Queiroz M.V."/>
            <person name="Robin G.P."/>
            <person name="Auger A."/>
            <person name="Hainaut M."/>
            <person name="Henrissat B."/>
            <person name="Kim K.-T."/>
            <person name="Lee Y.-H."/>
            <person name="Lespinet O."/>
            <person name="Schwartz D.C."/>
            <person name="Thon M.R."/>
            <person name="O'Connell R.J."/>
        </authorList>
    </citation>
    <scope>NUCLEOTIDE SEQUENCE [LARGE SCALE GENOMIC DNA]</scope>
    <source>
        <strain evidence="3">IMI 349063</strain>
    </source>
</reference>
<dbReference type="GeneID" id="28873232"/>
<dbReference type="KEGG" id="chig:CH63R_14151"/>
<feature type="compositionally biased region" description="Basic and acidic residues" evidence="1">
    <location>
        <begin position="418"/>
        <end position="427"/>
    </location>
</feature>
<dbReference type="VEuPathDB" id="FungiDB:CH63R_14151"/>